<dbReference type="EMBL" id="MCGT01000007">
    <property type="protein sequence ID" value="ORX58059.1"/>
    <property type="molecule type" value="Genomic_DNA"/>
</dbReference>
<feature type="domain" description="RNA-binding protein vts1-like alpha-helical" evidence="4">
    <location>
        <begin position="14"/>
        <end position="58"/>
    </location>
</feature>
<dbReference type="OrthoDB" id="2155283at2759"/>
<evidence type="ECO:0000256" key="3">
    <source>
        <dbReference type="SAM" id="MobiDB-lite"/>
    </source>
</evidence>
<comment type="caution">
    <text evidence="5">The sequence shown here is derived from an EMBL/GenBank/DDBJ whole genome shotgun (WGS) entry which is preliminary data.</text>
</comment>
<dbReference type="GO" id="GO:0000289">
    <property type="term" value="P:nuclear-transcribed mRNA poly(A) tail shortening"/>
    <property type="evidence" value="ECO:0007669"/>
    <property type="project" value="TreeGrafter"/>
</dbReference>
<feature type="region of interest" description="Disordered" evidence="3">
    <location>
        <begin position="59"/>
        <end position="94"/>
    </location>
</feature>
<gene>
    <name evidence="5" type="ORF">DM01DRAFT_1283691</name>
</gene>
<reference evidence="5 6" key="1">
    <citation type="submission" date="2016-07" db="EMBL/GenBank/DDBJ databases">
        <title>Pervasive Adenine N6-methylation of Active Genes in Fungi.</title>
        <authorList>
            <consortium name="DOE Joint Genome Institute"/>
            <person name="Mondo S.J."/>
            <person name="Dannebaum R.O."/>
            <person name="Kuo R.C."/>
            <person name="Labutti K."/>
            <person name="Haridas S."/>
            <person name="Kuo A."/>
            <person name="Salamov A."/>
            <person name="Ahrendt S.R."/>
            <person name="Lipzen A."/>
            <person name="Sullivan W."/>
            <person name="Andreopoulos W.B."/>
            <person name="Clum A."/>
            <person name="Lindquist E."/>
            <person name="Daum C."/>
            <person name="Ramamoorthy G.K."/>
            <person name="Gryganskyi A."/>
            <person name="Culley D."/>
            <person name="Magnuson J.K."/>
            <person name="James T.Y."/>
            <person name="O'Malley M.A."/>
            <person name="Stajich J.E."/>
            <person name="Spatafora J.W."/>
            <person name="Visel A."/>
            <person name="Grigoriev I.V."/>
        </authorList>
    </citation>
    <scope>NUCLEOTIDE SEQUENCE [LARGE SCALE GENOMIC DNA]</scope>
    <source>
        <strain evidence="5 6">NRRL 3301</strain>
    </source>
</reference>
<evidence type="ECO:0000256" key="2">
    <source>
        <dbReference type="ARBA" id="ARBA00022490"/>
    </source>
</evidence>
<keyword evidence="6" id="KW-1185">Reference proteome</keyword>
<comment type="subcellular location">
    <subcellularLocation>
        <location evidence="1">Cytoplasm</location>
    </subcellularLocation>
</comment>
<dbReference type="PANTHER" id="PTHR12515:SF5">
    <property type="entry name" value="PROTEIN SMAUG"/>
    <property type="match status" value="1"/>
</dbReference>
<organism evidence="5 6">
    <name type="scientific">Hesseltinella vesiculosa</name>
    <dbReference type="NCBI Taxonomy" id="101127"/>
    <lineage>
        <taxon>Eukaryota</taxon>
        <taxon>Fungi</taxon>
        <taxon>Fungi incertae sedis</taxon>
        <taxon>Mucoromycota</taxon>
        <taxon>Mucoromycotina</taxon>
        <taxon>Mucoromycetes</taxon>
        <taxon>Mucorales</taxon>
        <taxon>Cunninghamellaceae</taxon>
        <taxon>Hesseltinella</taxon>
    </lineage>
</organism>
<proteinExistence type="predicted"/>
<dbReference type="Proteomes" id="UP000242146">
    <property type="component" value="Unassembled WGS sequence"/>
</dbReference>
<dbReference type="PANTHER" id="PTHR12515">
    <property type="entry name" value="STERILE ALPHA MOTIF DOMAIN CONTAINING PROTEIN 4-RELATED"/>
    <property type="match status" value="1"/>
</dbReference>
<dbReference type="GO" id="GO:0003729">
    <property type="term" value="F:mRNA binding"/>
    <property type="evidence" value="ECO:0007669"/>
    <property type="project" value="TreeGrafter"/>
</dbReference>
<evidence type="ECO:0000259" key="4">
    <source>
        <dbReference type="Pfam" id="PF25479"/>
    </source>
</evidence>
<dbReference type="GO" id="GO:0000932">
    <property type="term" value="C:P-body"/>
    <property type="evidence" value="ECO:0007669"/>
    <property type="project" value="TreeGrafter"/>
</dbReference>
<dbReference type="InterPro" id="IPR057327">
    <property type="entry name" value="Vts1_dom"/>
</dbReference>
<accession>A0A1X2GNQ8</accession>
<name>A0A1X2GNQ8_9FUNG</name>
<dbReference type="AlphaFoldDB" id="A0A1X2GNQ8"/>
<protein>
    <recommendedName>
        <fullName evidence="4">RNA-binding protein vts1-like alpha-helical domain-containing protein</fullName>
    </recommendedName>
</protein>
<feature type="compositionally biased region" description="Basic residues" evidence="3">
    <location>
        <begin position="69"/>
        <end position="82"/>
    </location>
</feature>
<sequence length="94" mass="11001">MAAVTLDQSFKEELQHVDQWFCYLSDAERTATIYTLLQHSTPVQTRFFMNILQQQKKRDSVMTLSEPGKRKKEERKAKKAHPLARPFSVSTSRE</sequence>
<evidence type="ECO:0000313" key="5">
    <source>
        <dbReference type="EMBL" id="ORX58059.1"/>
    </source>
</evidence>
<keyword evidence="2" id="KW-0963">Cytoplasm</keyword>
<evidence type="ECO:0000256" key="1">
    <source>
        <dbReference type="ARBA" id="ARBA00004496"/>
    </source>
</evidence>
<evidence type="ECO:0000313" key="6">
    <source>
        <dbReference type="Proteomes" id="UP000242146"/>
    </source>
</evidence>
<dbReference type="Pfam" id="PF25479">
    <property type="entry name" value="Vts1"/>
    <property type="match status" value="1"/>
</dbReference>
<dbReference type="InterPro" id="IPR050897">
    <property type="entry name" value="SMAUG/VTS1_RNA-bind"/>
</dbReference>